<evidence type="ECO:0000313" key="3">
    <source>
        <dbReference type="Proteomes" id="UP001169764"/>
    </source>
</evidence>
<dbReference type="EMBL" id="JAUOTP010000007">
    <property type="protein sequence ID" value="MDO6415807.1"/>
    <property type="molecule type" value="Genomic_DNA"/>
</dbReference>
<organism evidence="2 3">
    <name type="scientific">Sphingomonas natans</name>
    <dbReference type="NCBI Taxonomy" id="3063330"/>
    <lineage>
        <taxon>Bacteria</taxon>
        <taxon>Pseudomonadati</taxon>
        <taxon>Pseudomonadota</taxon>
        <taxon>Alphaproteobacteria</taxon>
        <taxon>Sphingomonadales</taxon>
        <taxon>Sphingomonadaceae</taxon>
        <taxon>Sphingomonas</taxon>
    </lineage>
</organism>
<evidence type="ECO:0008006" key="4">
    <source>
        <dbReference type="Google" id="ProtNLM"/>
    </source>
</evidence>
<keyword evidence="3" id="KW-1185">Reference proteome</keyword>
<reference evidence="2" key="1">
    <citation type="submission" date="2023-07" db="EMBL/GenBank/DDBJ databases">
        <authorList>
            <person name="Kim M."/>
        </authorList>
    </citation>
    <scope>NUCLEOTIDE SEQUENCE</scope>
    <source>
        <strain evidence="2">BIUV-7</strain>
    </source>
</reference>
<keyword evidence="1" id="KW-0175">Coiled coil</keyword>
<comment type="caution">
    <text evidence="2">The sequence shown here is derived from an EMBL/GenBank/DDBJ whole genome shotgun (WGS) entry which is preliminary data.</text>
</comment>
<gene>
    <name evidence="2" type="ORF">Q4F19_15555</name>
</gene>
<name>A0ABT8YBV2_9SPHN</name>
<dbReference type="RefSeq" id="WP_303544295.1">
    <property type="nucleotide sequence ID" value="NZ_JAUOTP010000007.1"/>
</dbReference>
<evidence type="ECO:0000313" key="2">
    <source>
        <dbReference type="EMBL" id="MDO6415807.1"/>
    </source>
</evidence>
<sequence length="152" mass="16610">MACSGTGCLRMLMNYASLVAAQLAIDRFVQQLLDLVRARDARPAAAAFTLEMLAAALRDHFAVEDAVVLETIAATKDARHALAAQAAQAEREALKTDWARYQDRWADAQIAVDWSGFSADSIALLGPFRERMNRAAAILYSLALHYDVIGID</sequence>
<feature type="coiled-coil region" evidence="1">
    <location>
        <begin position="72"/>
        <end position="104"/>
    </location>
</feature>
<protein>
    <recommendedName>
        <fullName evidence="4">Hemerythrin-like domain-containing protein</fullName>
    </recommendedName>
</protein>
<accession>A0ABT8YBV2</accession>
<proteinExistence type="predicted"/>
<dbReference type="Proteomes" id="UP001169764">
    <property type="component" value="Unassembled WGS sequence"/>
</dbReference>
<evidence type="ECO:0000256" key="1">
    <source>
        <dbReference type="SAM" id="Coils"/>
    </source>
</evidence>